<gene>
    <name evidence="20" type="ORF">C1J01_09385</name>
</gene>
<dbReference type="PROSITE" id="PS50109">
    <property type="entry name" value="HIS_KIN"/>
    <property type="match status" value="1"/>
</dbReference>
<name>A0A2W2ED29_9ACTN</name>
<dbReference type="InterPro" id="IPR005467">
    <property type="entry name" value="His_kinase_dom"/>
</dbReference>
<keyword evidence="16" id="KW-0411">Iron-sulfur</keyword>
<dbReference type="InterPro" id="IPR029016">
    <property type="entry name" value="GAF-like_dom_sf"/>
</dbReference>
<dbReference type="OrthoDB" id="227596at2"/>
<evidence type="ECO:0000256" key="5">
    <source>
        <dbReference type="ARBA" id="ARBA00017322"/>
    </source>
</evidence>
<dbReference type="GO" id="GO:0016020">
    <property type="term" value="C:membrane"/>
    <property type="evidence" value="ECO:0007669"/>
    <property type="project" value="InterPro"/>
</dbReference>
<keyword evidence="21" id="KW-1185">Reference proteome</keyword>
<dbReference type="PRINTS" id="PR00344">
    <property type="entry name" value="BCTRLSENSOR"/>
</dbReference>
<keyword evidence="12" id="KW-0418">Kinase</keyword>
<evidence type="ECO:0000256" key="13">
    <source>
        <dbReference type="ARBA" id="ARBA00022840"/>
    </source>
</evidence>
<dbReference type="InterPro" id="IPR004358">
    <property type="entry name" value="Sig_transdc_His_kin-like_C"/>
</dbReference>
<dbReference type="CDD" id="cd16917">
    <property type="entry name" value="HATPase_UhpB-NarQ-NarX-like"/>
    <property type="match status" value="1"/>
</dbReference>
<evidence type="ECO:0000256" key="4">
    <source>
        <dbReference type="ARBA" id="ARBA00012438"/>
    </source>
</evidence>
<comment type="cofactor">
    <cofactor evidence="2">
        <name>[4Fe-4S] cluster</name>
        <dbReference type="ChEBI" id="CHEBI:49883"/>
    </cofactor>
</comment>
<sequence>MLGADVRAPAGMAAFPLVSHGRQEGTLLVGRRSGQARFDPGEQELLADLAGQIAVAVRAARLAEDLRESRERIVRAREEERLRIRRDLHDGLGPLLAAASLQVDVLADRMPGAESSGLVAKVKSLIGQSVADVRQVVHGLRPPSLDDLGLAGVVEEHAAALRAAGLRVRVDCPGDLAVDSAAVEVAAYRIVTEAMTNVARHARAGSCTVTLALDAGRLRVEVADDGTGLASPHRDGVGLASMRERADELGGHVTVADLEGGGTRVVAVLPLPEASR</sequence>
<dbReference type="GO" id="GO:0051539">
    <property type="term" value="F:4 iron, 4 sulfur cluster binding"/>
    <property type="evidence" value="ECO:0007669"/>
    <property type="project" value="UniProtKB-KW"/>
</dbReference>
<dbReference type="Proteomes" id="UP000249304">
    <property type="component" value="Unassembled WGS sequence"/>
</dbReference>
<evidence type="ECO:0000256" key="14">
    <source>
        <dbReference type="ARBA" id="ARBA00023004"/>
    </source>
</evidence>
<evidence type="ECO:0000256" key="3">
    <source>
        <dbReference type="ARBA" id="ARBA00004496"/>
    </source>
</evidence>
<evidence type="ECO:0000256" key="16">
    <source>
        <dbReference type="ARBA" id="ARBA00023014"/>
    </source>
</evidence>
<evidence type="ECO:0000256" key="15">
    <source>
        <dbReference type="ARBA" id="ARBA00023012"/>
    </source>
</evidence>
<dbReference type="Pfam" id="PF02518">
    <property type="entry name" value="HATPase_c"/>
    <property type="match status" value="1"/>
</dbReference>
<keyword evidence="14" id="KW-0408">Iron</keyword>
<evidence type="ECO:0000256" key="12">
    <source>
        <dbReference type="ARBA" id="ARBA00022777"/>
    </source>
</evidence>
<dbReference type="Gene3D" id="3.30.450.40">
    <property type="match status" value="1"/>
</dbReference>
<dbReference type="InterPro" id="IPR011712">
    <property type="entry name" value="Sig_transdc_His_kin_sub3_dim/P"/>
</dbReference>
<evidence type="ECO:0000256" key="17">
    <source>
        <dbReference type="ARBA" id="ARBA00024827"/>
    </source>
</evidence>
<protein>
    <recommendedName>
        <fullName evidence="5">Oxygen sensor histidine kinase NreB</fullName>
        <ecNumber evidence="4">2.7.13.3</ecNumber>
    </recommendedName>
    <alternativeName>
        <fullName evidence="18">Nitrogen regulation protein B</fullName>
    </alternativeName>
</protein>
<dbReference type="PANTHER" id="PTHR24421:SF10">
    <property type="entry name" value="NITRATE_NITRITE SENSOR PROTEIN NARQ"/>
    <property type="match status" value="1"/>
</dbReference>
<keyword evidence="7" id="KW-0963">Cytoplasm</keyword>
<evidence type="ECO:0000313" key="20">
    <source>
        <dbReference type="EMBL" id="PZG20423.1"/>
    </source>
</evidence>
<comment type="subcellular location">
    <subcellularLocation>
        <location evidence="3">Cytoplasm</location>
    </subcellularLocation>
</comment>
<dbReference type="EC" id="2.7.13.3" evidence="4"/>
<dbReference type="EMBL" id="POUD01000026">
    <property type="protein sequence ID" value="PZG20423.1"/>
    <property type="molecule type" value="Genomic_DNA"/>
</dbReference>
<dbReference type="SUPFAM" id="SSF55874">
    <property type="entry name" value="ATPase domain of HSP90 chaperone/DNA topoisomerase II/histidine kinase"/>
    <property type="match status" value="1"/>
</dbReference>
<dbReference type="GO" id="GO:0005737">
    <property type="term" value="C:cytoplasm"/>
    <property type="evidence" value="ECO:0007669"/>
    <property type="project" value="UniProtKB-SubCell"/>
</dbReference>
<keyword evidence="11" id="KW-0547">Nucleotide-binding</keyword>
<dbReference type="Gene3D" id="1.20.5.1930">
    <property type="match status" value="1"/>
</dbReference>
<dbReference type="GO" id="GO:0046983">
    <property type="term" value="F:protein dimerization activity"/>
    <property type="evidence" value="ECO:0007669"/>
    <property type="project" value="InterPro"/>
</dbReference>
<dbReference type="SMART" id="SM00387">
    <property type="entry name" value="HATPase_c"/>
    <property type="match status" value="1"/>
</dbReference>
<keyword evidence="10" id="KW-0479">Metal-binding</keyword>
<keyword evidence="13" id="KW-0067">ATP-binding</keyword>
<evidence type="ECO:0000256" key="10">
    <source>
        <dbReference type="ARBA" id="ARBA00022723"/>
    </source>
</evidence>
<evidence type="ECO:0000256" key="6">
    <source>
        <dbReference type="ARBA" id="ARBA00022485"/>
    </source>
</evidence>
<comment type="catalytic activity">
    <reaction evidence="1">
        <text>ATP + protein L-histidine = ADP + protein N-phospho-L-histidine.</text>
        <dbReference type="EC" id="2.7.13.3"/>
    </reaction>
</comment>
<dbReference type="PANTHER" id="PTHR24421">
    <property type="entry name" value="NITRATE/NITRITE SENSOR PROTEIN NARX-RELATED"/>
    <property type="match status" value="1"/>
</dbReference>
<evidence type="ECO:0000256" key="11">
    <source>
        <dbReference type="ARBA" id="ARBA00022741"/>
    </source>
</evidence>
<evidence type="ECO:0000256" key="9">
    <source>
        <dbReference type="ARBA" id="ARBA00022679"/>
    </source>
</evidence>
<dbReference type="GO" id="GO:0005524">
    <property type="term" value="F:ATP binding"/>
    <property type="evidence" value="ECO:0007669"/>
    <property type="project" value="UniProtKB-KW"/>
</dbReference>
<dbReference type="SUPFAM" id="SSF55781">
    <property type="entry name" value="GAF domain-like"/>
    <property type="match status" value="1"/>
</dbReference>
<evidence type="ECO:0000256" key="2">
    <source>
        <dbReference type="ARBA" id="ARBA00001966"/>
    </source>
</evidence>
<reference evidence="20 21" key="1">
    <citation type="submission" date="2018-01" db="EMBL/GenBank/DDBJ databases">
        <title>Draft genome sequence of Nonomuraea sp. KC333.</title>
        <authorList>
            <person name="Sahin N."/>
            <person name="Saygin H."/>
            <person name="Ay H."/>
        </authorList>
    </citation>
    <scope>NUCLEOTIDE SEQUENCE [LARGE SCALE GENOMIC DNA]</scope>
    <source>
        <strain evidence="20 21">KC333</strain>
    </source>
</reference>
<evidence type="ECO:0000313" key="21">
    <source>
        <dbReference type="Proteomes" id="UP000249304"/>
    </source>
</evidence>
<evidence type="ECO:0000256" key="8">
    <source>
        <dbReference type="ARBA" id="ARBA00022553"/>
    </source>
</evidence>
<dbReference type="Pfam" id="PF07730">
    <property type="entry name" value="HisKA_3"/>
    <property type="match status" value="1"/>
</dbReference>
<comment type="caution">
    <text evidence="20">The sequence shown here is derived from an EMBL/GenBank/DDBJ whole genome shotgun (WGS) entry which is preliminary data.</text>
</comment>
<dbReference type="GO" id="GO:0000155">
    <property type="term" value="F:phosphorelay sensor kinase activity"/>
    <property type="evidence" value="ECO:0007669"/>
    <property type="project" value="InterPro"/>
</dbReference>
<comment type="function">
    <text evidence="17">Member of the two-component regulatory system NreB/NreC involved in the control of dissimilatory nitrate/nitrite reduction in response to oxygen. NreB functions as a direct oxygen sensor histidine kinase which is autophosphorylated, in the absence of oxygen, probably at the conserved histidine residue, and transfers its phosphate group probably to a conserved aspartate residue of NreC. NreB/NreC activates the expression of the nitrate (narGHJI) and nitrite (nir) reductase operons, as well as the putative nitrate transporter gene narT.</text>
</comment>
<evidence type="ECO:0000256" key="1">
    <source>
        <dbReference type="ARBA" id="ARBA00000085"/>
    </source>
</evidence>
<feature type="domain" description="Histidine kinase" evidence="19">
    <location>
        <begin position="83"/>
        <end position="273"/>
    </location>
</feature>
<keyword evidence="9" id="KW-0808">Transferase</keyword>
<dbReference type="InterPro" id="IPR050482">
    <property type="entry name" value="Sensor_HK_TwoCompSys"/>
</dbReference>
<dbReference type="InterPro" id="IPR003594">
    <property type="entry name" value="HATPase_dom"/>
</dbReference>
<dbReference type="AlphaFoldDB" id="A0A2W2ED29"/>
<keyword evidence="15" id="KW-0902">Two-component regulatory system</keyword>
<dbReference type="InterPro" id="IPR036890">
    <property type="entry name" value="HATPase_C_sf"/>
</dbReference>
<evidence type="ECO:0000256" key="7">
    <source>
        <dbReference type="ARBA" id="ARBA00022490"/>
    </source>
</evidence>
<organism evidence="20 21">
    <name type="scientific">Nonomuraea aridisoli</name>
    <dbReference type="NCBI Taxonomy" id="2070368"/>
    <lineage>
        <taxon>Bacteria</taxon>
        <taxon>Bacillati</taxon>
        <taxon>Actinomycetota</taxon>
        <taxon>Actinomycetes</taxon>
        <taxon>Streptosporangiales</taxon>
        <taxon>Streptosporangiaceae</taxon>
        <taxon>Nonomuraea</taxon>
    </lineage>
</organism>
<evidence type="ECO:0000256" key="18">
    <source>
        <dbReference type="ARBA" id="ARBA00030800"/>
    </source>
</evidence>
<dbReference type="Gene3D" id="3.30.565.10">
    <property type="entry name" value="Histidine kinase-like ATPase, C-terminal domain"/>
    <property type="match status" value="1"/>
</dbReference>
<accession>A0A2W2ED29</accession>
<evidence type="ECO:0000259" key="19">
    <source>
        <dbReference type="PROSITE" id="PS50109"/>
    </source>
</evidence>
<keyword evidence="8" id="KW-0597">Phosphoprotein</keyword>
<dbReference type="GO" id="GO:0046872">
    <property type="term" value="F:metal ion binding"/>
    <property type="evidence" value="ECO:0007669"/>
    <property type="project" value="UniProtKB-KW"/>
</dbReference>
<proteinExistence type="predicted"/>
<keyword evidence="6" id="KW-0004">4Fe-4S</keyword>